<evidence type="ECO:0000256" key="1">
    <source>
        <dbReference type="SAM" id="Phobius"/>
    </source>
</evidence>
<sequence>MHQTVYYTMYCAVLYSIILFIISPSSSILTKDSSWSNIQNYTLYLFCESDYFKKSISVSWKQKCYFDCKLV</sequence>
<dbReference type="EMBL" id="KQ416010">
    <property type="protein sequence ID" value="KOF99142.1"/>
    <property type="molecule type" value="Genomic_DNA"/>
</dbReference>
<dbReference type="AlphaFoldDB" id="A0A0L8ICH2"/>
<organism evidence="2">
    <name type="scientific">Octopus bimaculoides</name>
    <name type="common">California two-spotted octopus</name>
    <dbReference type="NCBI Taxonomy" id="37653"/>
    <lineage>
        <taxon>Eukaryota</taxon>
        <taxon>Metazoa</taxon>
        <taxon>Spiralia</taxon>
        <taxon>Lophotrochozoa</taxon>
        <taxon>Mollusca</taxon>
        <taxon>Cephalopoda</taxon>
        <taxon>Coleoidea</taxon>
        <taxon>Octopodiformes</taxon>
        <taxon>Octopoda</taxon>
        <taxon>Incirrata</taxon>
        <taxon>Octopodidae</taxon>
        <taxon>Octopus</taxon>
    </lineage>
</organism>
<keyword evidence="1" id="KW-1133">Transmembrane helix</keyword>
<name>A0A0L8ICH2_OCTBM</name>
<feature type="transmembrane region" description="Helical" evidence="1">
    <location>
        <begin position="6"/>
        <end position="29"/>
    </location>
</feature>
<evidence type="ECO:0000313" key="2">
    <source>
        <dbReference type="EMBL" id="KOF99142.1"/>
    </source>
</evidence>
<protein>
    <submittedName>
        <fullName evidence="2">Uncharacterized protein</fullName>
    </submittedName>
</protein>
<gene>
    <name evidence="2" type="ORF">OCBIM_22019395mg</name>
</gene>
<keyword evidence="1" id="KW-0812">Transmembrane</keyword>
<reference evidence="2" key="1">
    <citation type="submission" date="2015-07" db="EMBL/GenBank/DDBJ databases">
        <title>MeaNS - Measles Nucleotide Surveillance Program.</title>
        <authorList>
            <person name="Tran T."/>
            <person name="Druce J."/>
        </authorList>
    </citation>
    <scope>NUCLEOTIDE SEQUENCE</scope>
    <source>
        <strain evidence="2">UCB-OBI-ISO-001</strain>
        <tissue evidence="2">Gonad</tissue>
    </source>
</reference>
<accession>A0A0L8ICH2</accession>
<keyword evidence="1" id="KW-0472">Membrane</keyword>
<proteinExistence type="predicted"/>